<dbReference type="Proteomes" id="UP000186218">
    <property type="component" value="Unassembled WGS sequence"/>
</dbReference>
<dbReference type="EMBL" id="FTNT01000005">
    <property type="protein sequence ID" value="SIS01144.1"/>
    <property type="molecule type" value="Genomic_DNA"/>
</dbReference>
<proteinExistence type="predicted"/>
<dbReference type="AlphaFoldDB" id="A0A1N7FLJ6"/>
<dbReference type="RefSeq" id="WP_200799409.1">
    <property type="nucleotide sequence ID" value="NZ_FTNT01000005.1"/>
</dbReference>
<reference evidence="1 2" key="1">
    <citation type="submission" date="2017-01" db="EMBL/GenBank/DDBJ databases">
        <authorList>
            <person name="Mah S.A."/>
            <person name="Swanson W.J."/>
            <person name="Moy G.W."/>
            <person name="Vacquier V.D."/>
        </authorList>
    </citation>
    <scope>NUCLEOTIDE SEQUENCE [LARGE SCALE GENOMIC DNA]</scope>
    <source>
        <strain evidence="1 2">CPCC 203464</strain>
    </source>
</reference>
<gene>
    <name evidence="1" type="ORF">SAMN05445060_2172</name>
</gene>
<dbReference type="STRING" id="1344003.SAMN05445060_2172"/>
<accession>A0A1N7FLJ6</accession>
<protein>
    <submittedName>
        <fullName evidence="1">Uncharacterized protein</fullName>
    </submittedName>
</protein>
<keyword evidence="2" id="KW-1185">Reference proteome</keyword>
<name>A0A1N7FLJ6_9NOCA</name>
<evidence type="ECO:0000313" key="2">
    <source>
        <dbReference type="Proteomes" id="UP000186218"/>
    </source>
</evidence>
<organism evidence="1 2">
    <name type="scientific">Williamsia sterculiae</name>
    <dbReference type="NCBI Taxonomy" id="1344003"/>
    <lineage>
        <taxon>Bacteria</taxon>
        <taxon>Bacillati</taxon>
        <taxon>Actinomycetota</taxon>
        <taxon>Actinomycetes</taxon>
        <taxon>Mycobacteriales</taxon>
        <taxon>Nocardiaceae</taxon>
        <taxon>Williamsia</taxon>
    </lineage>
</organism>
<evidence type="ECO:0000313" key="1">
    <source>
        <dbReference type="EMBL" id="SIS01144.1"/>
    </source>
</evidence>
<sequence>MSFTQYRAGRRHARDLRRLYAHVSNLPAGVARDELLVIAQRRELDASH</sequence>